<dbReference type="VEuPathDB" id="GiardiaDB:GLP15_3777"/>
<dbReference type="AlphaFoldDB" id="E1F228"/>
<dbReference type="OrthoDB" id="10253251at2759"/>
<feature type="region of interest" description="Disordered" evidence="1">
    <location>
        <begin position="1"/>
        <end position="101"/>
    </location>
</feature>
<feature type="compositionally biased region" description="Basic residues" evidence="1">
    <location>
        <begin position="71"/>
        <end position="84"/>
    </location>
</feature>
<name>E1F228_GIAIA</name>
<dbReference type="EMBL" id="ACVC01000130">
    <property type="protein sequence ID" value="EFO63459.1"/>
    <property type="molecule type" value="Genomic_DNA"/>
</dbReference>
<feature type="compositionally biased region" description="Polar residues" evidence="1">
    <location>
        <begin position="928"/>
        <end position="937"/>
    </location>
</feature>
<feature type="region of interest" description="Disordered" evidence="1">
    <location>
        <begin position="928"/>
        <end position="1011"/>
    </location>
</feature>
<sequence>MQPQVVRQLSSATPGKIIVVKEQEPRPIRSGSAHHAMDKRVAPLGTAHSGPSRKKSSSSKQAHAKNTPRQTGKKKMRSGTPKKQRIPEPPQLQPPARYKDTSLKDTLVTALLARMRAEGPLFGASVSRSITPSGVAPAPQQSIFNTMSMEDELIRKLKQAVVDTLHEEGISRHEDSPKVLRNSLTSTRNFGTETDNDKPRDKGDDRVARDVRKRKKADPATTQVTKTSVQLPNRLNTMQQNAKVEPPVQLAYDDFQDNELYEKELNELMNSTYIPGTTVDEYTVNPSSADDVIDLTAPLKPDAHVPTLYDRVNMDWPSREGKQVKRVNNVAGGQSLDPLNENYDGSDSEQSVVTKELHNAVEMITKLAPLVPNNTKEDKNISQMVTNLSTAINTIYHAYKEDKHTPVISSPDTRRIGNSKKASPLEGPLYQHAQHTVARNEVSDTQDHVPSYKDTIGIKKALDDAIFEYPEIPEKIMTKMIQRVASQVDRDPNITEEMAKQLFKEEIDSFLIKAAAEKGDKVELALAYSNIASSKVGLVSGESGKKVAPPGLADEDSAPSMTLPEQNDPHYLPYNTGAHPTRYQRSHLTSVRTYPATTETDHTGAMESNRSSSATDLTQMSLSDYTNIPVPKIEKIKPASSYTSETSVDYVIQRTNFDKEIPYEGTTPHSVPNPFAYAQGTRQLSPERFRYSPQDEYLERESSDFKNLQHADLQPIKVVPTVTNPTYLPQQHVKASPPPADNTNEYEFNDLCEELDSTTQGIDATVIPLIPDNYKFDDLDPGQLQNKPVVDIEHELNLGSTLQTEEPTDGYDRYIPQKEKLSRQNFFDGAAGLPVVKTEVDQPDHDTLVKRVMDDESKDWDTQINEQLDFVDEESDSELANLQQEASTESALTVVTPATTANTTVLPQELISASKSFGIDESILNLQQQRPAASSSSDPDHIKVSSVPVAPNGSLENLPLGSTANAVSNEHSEHVVDHREEAQYGELSNEKNGKYEPDLAPVTHHEPSNSQMIQHPEELELEPEPRQPILYEPDPNITNKEVEQYVDVFCTFIENATDASVSLDTLIDVDDKTTHLSALFDCCIMALSNIGLCVVSQLSKAVITDCDALEADYLDNNGFYKFTLDPIDHFVDVFLIKDRFRATLAEGYARNMVRLRAYLAQQLKAAATVQPSYTAAVTAGVKQTEQIFFDEMDAVQLSREIADRILDDVASEVAALFSL</sequence>
<protein>
    <submittedName>
        <fullName evidence="2">Uncharacterized protein</fullName>
    </submittedName>
</protein>
<evidence type="ECO:0000256" key="1">
    <source>
        <dbReference type="SAM" id="MobiDB-lite"/>
    </source>
</evidence>
<evidence type="ECO:0000313" key="2">
    <source>
        <dbReference type="EMBL" id="EFO63459.1"/>
    </source>
</evidence>
<feature type="compositionally biased region" description="Polar residues" evidence="1">
    <location>
        <begin position="586"/>
        <end position="598"/>
    </location>
</feature>
<feature type="region of interest" description="Disordered" evidence="1">
    <location>
        <begin position="168"/>
        <end position="226"/>
    </location>
</feature>
<gene>
    <name evidence="2" type="ORF">GLP15_3777</name>
</gene>
<reference evidence="2 3" key="1">
    <citation type="journal article" date="2010" name="BMC Genomics">
        <title>Genome analysis and comparative genomics of a Giardia intestinalis assemblage E isolate.</title>
        <authorList>
            <person name="Jerlstrom-Hultqvist J."/>
            <person name="Franzen O."/>
            <person name="Ankarklev J."/>
            <person name="Xu F."/>
            <person name="Nohynkova E."/>
            <person name="Andersson J.O."/>
            <person name="Svard S.G."/>
            <person name="Andersson B."/>
        </authorList>
    </citation>
    <scope>NUCLEOTIDE SEQUENCE [LARGE SCALE GENOMIC DNA]</scope>
    <source>
        <strain evidence="2 3">P15</strain>
    </source>
</reference>
<dbReference type="Proteomes" id="UP000008974">
    <property type="component" value="Unassembled WGS sequence"/>
</dbReference>
<dbReference type="OMA" id="YHAYKED"/>
<organism evidence="2 3">
    <name type="scientific">Giardia intestinalis (strain P15)</name>
    <name type="common">Giardia lamblia</name>
    <dbReference type="NCBI Taxonomy" id="658858"/>
    <lineage>
        <taxon>Eukaryota</taxon>
        <taxon>Metamonada</taxon>
        <taxon>Diplomonadida</taxon>
        <taxon>Hexamitidae</taxon>
        <taxon>Giardiinae</taxon>
        <taxon>Giardia</taxon>
    </lineage>
</organism>
<evidence type="ECO:0000313" key="3">
    <source>
        <dbReference type="Proteomes" id="UP000008974"/>
    </source>
</evidence>
<feature type="compositionally biased region" description="Polar residues" evidence="1">
    <location>
        <begin position="960"/>
        <end position="969"/>
    </location>
</feature>
<accession>E1F228</accession>
<proteinExistence type="predicted"/>
<comment type="caution">
    <text evidence="2">The sequence shown here is derived from an EMBL/GenBank/DDBJ whole genome shotgun (WGS) entry which is preliminary data.</text>
</comment>
<feature type="compositionally biased region" description="Polar residues" evidence="1">
    <location>
        <begin position="182"/>
        <end position="193"/>
    </location>
</feature>
<feature type="region of interest" description="Disordered" evidence="1">
    <location>
        <begin position="542"/>
        <end position="615"/>
    </location>
</feature>
<feature type="compositionally biased region" description="Basic and acidic residues" evidence="1">
    <location>
        <begin position="168"/>
        <end position="178"/>
    </location>
</feature>
<feature type="compositionally biased region" description="Polar residues" evidence="1">
    <location>
        <begin position="606"/>
        <end position="615"/>
    </location>
</feature>
<feature type="compositionally biased region" description="Polar residues" evidence="1">
    <location>
        <begin position="1"/>
        <end position="13"/>
    </location>
</feature>
<feature type="compositionally biased region" description="Basic and acidic residues" evidence="1">
    <location>
        <begin position="195"/>
        <end position="210"/>
    </location>
</feature>
<feature type="region of interest" description="Disordered" evidence="1">
    <location>
        <begin position="405"/>
        <end position="426"/>
    </location>
</feature>
<feature type="compositionally biased region" description="Basic and acidic residues" evidence="1">
    <location>
        <begin position="970"/>
        <end position="1007"/>
    </location>
</feature>